<comment type="caution">
    <text evidence="2">The sequence shown here is derived from an EMBL/GenBank/DDBJ whole genome shotgun (WGS) entry which is preliminary data.</text>
</comment>
<dbReference type="PROSITE" id="PS50181">
    <property type="entry name" value="FBOX"/>
    <property type="match status" value="1"/>
</dbReference>
<dbReference type="Gene3D" id="1.20.1280.50">
    <property type="match status" value="1"/>
</dbReference>
<dbReference type="SMART" id="SM00256">
    <property type="entry name" value="FBOX"/>
    <property type="match status" value="1"/>
</dbReference>
<dbReference type="Pfam" id="PF00646">
    <property type="entry name" value="F-box"/>
    <property type="match status" value="1"/>
</dbReference>
<feature type="domain" description="F-box" evidence="1">
    <location>
        <begin position="10"/>
        <end position="56"/>
    </location>
</feature>
<organism evidence="2 3">
    <name type="scientific">Microctonus aethiopoides</name>
    <dbReference type="NCBI Taxonomy" id="144406"/>
    <lineage>
        <taxon>Eukaryota</taxon>
        <taxon>Metazoa</taxon>
        <taxon>Ecdysozoa</taxon>
        <taxon>Arthropoda</taxon>
        <taxon>Hexapoda</taxon>
        <taxon>Insecta</taxon>
        <taxon>Pterygota</taxon>
        <taxon>Neoptera</taxon>
        <taxon>Endopterygota</taxon>
        <taxon>Hymenoptera</taxon>
        <taxon>Apocrita</taxon>
        <taxon>Ichneumonoidea</taxon>
        <taxon>Braconidae</taxon>
        <taxon>Euphorinae</taxon>
        <taxon>Microctonus</taxon>
    </lineage>
</organism>
<evidence type="ECO:0000259" key="1">
    <source>
        <dbReference type="PROSITE" id="PS50181"/>
    </source>
</evidence>
<evidence type="ECO:0000313" key="3">
    <source>
        <dbReference type="Proteomes" id="UP001168990"/>
    </source>
</evidence>
<name>A0AA39KL46_9HYME</name>
<reference evidence="2" key="2">
    <citation type="submission" date="2023-03" db="EMBL/GenBank/DDBJ databases">
        <authorList>
            <person name="Inwood S.N."/>
            <person name="Skelly J.G."/>
            <person name="Guhlin J."/>
            <person name="Harrop T.W.R."/>
            <person name="Goldson S.G."/>
            <person name="Dearden P.K."/>
        </authorList>
    </citation>
    <scope>NUCLEOTIDE SEQUENCE</scope>
    <source>
        <strain evidence="2">Irish</strain>
        <tissue evidence="2">Whole body</tissue>
    </source>
</reference>
<evidence type="ECO:0000313" key="2">
    <source>
        <dbReference type="EMBL" id="KAK0165490.1"/>
    </source>
</evidence>
<dbReference type="EMBL" id="JAQQBS010001422">
    <property type="protein sequence ID" value="KAK0165490.1"/>
    <property type="molecule type" value="Genomic_DNA"/>
</dbReference>
<dbReference type="Proteomes" id="UP001168990">
    <property type="component" value="Unassembled WGS sequence"/>
</dbReference>
<sequence length="134" mass="15452">MDSTPIQMSADFIDVLPVELSQMVLRHLDSLSLMNAAKVSQKWRNVCRGDPRLRQTAQSHIREERRVKLKREMPHDSSEVATKYRRTSSTSTVVAIFFDYPEELSANPPVKQSFEARKILAPKRSKNVNLDRLK</sequence>
<accession>A0AA39KL46</accession>
<proteinExistence type="predicted"/>
<dbReference type="InterPro" id="IPR036047">
    <property type="entry name" value="F-box-like_dom_sf"/>
</dbReference>
<protein>
    <recommendedName>
        <fullName evidence="1">F-box domain-containing protein</fullName>
    </recommendedName>
</protein>
<dbReference type="AlphaFoldDB" id="A0AA39KL46"/>
<reference evidence="2" key="1">
    <citation type="journal article" date="2023" name="bioRxiv">
        <title>Scaffold-level genome assemblies of two parasitoid biocontrol wasps reveal the parthenogenesis mechanism and an associated novel virus.</title>
        <authorList>
            <person name="Inwood S."/>
            <person name="Skelly J."/>
            <person name="Guhlin J."/>
            <person name="Harrop T."/>
            <person name="Goldson S."/>
            <person name="Dearden P."/>
        </authorList>
    </citation>
    <scope>NUCLEOTIDE SEQUENCE</scope>
    <source>
        <strain evidence="2">Irish</strain>
        <tissue evidence="2">Whole body</tissue>
    </source>
</reference>
<dbReference type="InterPro" id="IPR001810">
    <property type="entry name" value="F-box_dom"/>
</dbReference>
<dbReference type="SUPFAM" id="SSF81383">
    <property type="entry name" value="F-box domain"/>
    <property type="match status" value="1"/>
</dbReference>
<gene>
    <name evidence="2" type="ORF">PV328_003997</name>
</gene>
<keyword evidence="3" id="KW-1185">Reference proteome</keyword>